<sequence length="197" mass="19713">MPYGSAVTPFGPPAAHAAEGPPGSDTGRGAHPVSRSPSPSSSASPFSPTPPAPPPPGEPSRAGSRAGEGRERPGRRETAEEAPRDTWQWKGHAPGEADGEGPDAGAGRPDAADVGGRPDAPREGDDGTAPRAPASQEAVPVSSAPERTSAPDSVTSAERPVEPVLRILPLGSGLMLIGLGLGLAIIALRMRQGGGLS</sequence>
<accession>A0ABX6AQR3</accession>
<evidence type="ECO:0008006" key="5">
    <source>
        <dbReference type="Google" id="ProtNLM"/>
    </source>
</evidence>
<feature type="transmembrane region" description="Helical" evidence="2">
    <location>
        <begin position="167"/>
        <end position="188"/>
    </location>
</feature>
<keyword evidence="2" id="KW-0472">Membrane</keyword>
<evidence type="ECO:0000256" key="1">
    <source>
        <dbReference type="SAM" id="MobiDB-lite"/>
    </source>
</evidence>
<feature type="compositionally biased region" description="Low complexity" evidence="1">
    <location>
        <begin position="13"/>
        <end position="23"/>
    </location>
</feature>
<evidence type="ECO:0000256" key="2">
    <source>
        <dbReference type="SAM" id="Phobius"/>
    </source>
</evidence>
<dbReference type="Proteomes" id="UP000327143">
    <property type="component" value="Chromosome"/>
</dbReference>
<evidence type="ECO:0000313" key="3">
    <source>
        <dbReference type="EMBL" id="QEU89348.1"/>
    </source>
</evidence>
<protein>
    <recommendedName>
        <fullName evidence="5">Serine/threonine protein kinase</fullName>
    </recommendedName>
</protein>
<feature type="compositionally biased region" description="Low complexity" evidence="1">
    <location>
        <begin position="32"/>
        <end position="46"/>
    </location>
</feature>
<reference evidence="3 4" key="1">
    <citation type="submission" date="2017-09" db="EMBL/GenBank/DDBJ databases">
        <authorList>
            <person name="Lee N."/>
            <person name="Cho B.-K."/>
        </authorList>
    </citation>
    <scope>NUCLEOTIDE SEQUENCE [LARGE SCALE GENOMIC DNA]</scope>
    <source>
        <strain evidence="3 4">ATCC 39115</strain>
    </source>
</reference>
<name>A0ABX6AQR3_STRVD</name>
<feature type="region of interest" description="Disordered" evidence="1">
    <location>
        <begin position="1"/>
        <end position="160"/>
    </location>
</feature>
<keyword evidence="2" id="KW-1133">Transmembrane helix</keyword>
<feature type="compositionally biased region" description="Pro residues" evidence="1">
    <location>
        <begin position="47"/>
        <end position="58"/>
    </location>
</feature>
<gene>
    <name evidence="3" type="ORF">CP969_20210</name>
</gene>
<feature type="compositionally biased region" description="Low complexity" evidence="1">
    <location>
        <begin position="103"/>
        <end position="117"/>
    </location>
</feature>
<evidence type="ECO:0000313" key="4">
    <source>
        <dbReference type="Proteomes" id="UP000327143"/>
    </source>
</evidence>
<proteinExistence type="predicted"/>
<keyword evidence="4" id="KW-1185">Reference proteome</keyword>
<dbReference type="EMBL" id="CP023700">
    <property type="protein sequence ID" value="QEU89348.1"/>
    <property type="molecule type" value="Genomic_DNA"/>
</dbReference>
<keyword evidence="2" id="KW-0812">Transmembrane</keyword>
<feature type="compositionally biased region" description="Basic and acidic residues" evidence="1">
    <location>
        <begin position="67"/>
        <end position="84"/>
    </location>
</feature>
<organism evidence="3 4">
    <name type="scientific">Streptomyces viridosporus T7A</name>
    <dbReference type="NCBI Taxonomy" id="665577"/>
    <lineage>
        <taxon>Bacteria</taxon>
        <taxon>Bacillati</taxon>
        <taxon>Actinomycetota</taxon>
        <taxon>Actinomycetes</taxon>
        <taxon>Kitasatosporales</taxon>
        <taxon>Streptomycetaceae</taxon>
        <taxon>Streptomyces</taxon>
    </lineage>
</organism>